<feature type="region of interest" description="Disordered" evidence="3">
    <location>
        <begin position="401"/>
        <end position="422"/>
    </location>
</feature>
<dbReference type="Pfam" id="PF11604">
    <property type="entry name" value="CusF_Ec"/>
    <property type="match status" value="2"/>
</dbReference>
<dbReference type="InterPro" id="IPR021647">
    <property type="entry name" value="CusF_Ec"/>
</dbReference>
<dbReference type="InterPro" id="IPR045800">
    <property type="entry name" value="HMBD"/>
</dbReference>
<dbReference type="GO" id="GO:0030288">
    <property type="term" value="C:outer membrane-bounded periplasmic space"/>
    <property type="evidence" value="ECO:0007669"/>
    <property type="project" value="TreeGrafter"/>
</dbReference>
<dbReference type="InterPro" id="IPR042230">
    <property type="entry name" value="CusF_sf"/>
</dbReference>
<feature type="domain" description="CusB-like beta-barrel" evidence="7">
    <location>
        <begin position="248"/>
        <end position="324"/>
    </location>
</feature>
<evidence type="ECO:0000256" key="1">
    <source>
        <dbReference type="ARBA" id="ARBA00009477"/>
    </source>
</evidence>
<dbReference type="InterPro" id="IPR006143">
    <property type="entry name" value="RND_pump_MFP"/>
</dbReference>
<evidence type="ECO:0000313" key="9">
    <source>
        <dbReference type="Proteomes" id="UP000231658"/>
    </source>
</evidence>
<dbReference type="GO" id="GO:0015679">
    <property type="term" value="P:plasma membrane copper ion transport"/>
    <property type="evidence" value="ECO:0007669"/>
    <property type="project" value="TreeGrafter"/>
</dbReference>
<dbReference type="Gene3D" id="2.40.420.20">
    <property type="match status" value="1"/>
</dbReference>
<dbReference type="PANTHER" id="PTHR30097">
    <property type="entry name" value="CATION EFFLUX SYSTEM PROTEIN CUSB"/>
    <property type="match status" value="1"/>
</dbReference>
<feature type="domain" description="Heavy metal binding" evidence="4">
    <location>
        <begin position="48"/>
        <end position="74"/>
    </location>
</feature>
<keyword evidence="9" id="KW-1185">Reference proteome</keyword>
<dbReference type="Pfam" id="PF25869">
    <property type="entry name" value="3HB_CusB"/>
    <property type="match status" value="1"/>
</dbReference>
<dbReference type="InterPro" id="IPR058791">
    <property type="entry name" value="3HB_CusB"/>
</dbReference>
<reference evidence="8 9" key="1">
    <citation type="submission" date="2016-07" db="EMBL/GenBank/DDBJ databases">
        <authorList>
            <person name="Lefevre C.T."/>
        </authorList>
    </citation>
    <scope>NUCLEOTIDE SEQUENCE [LARGE SCALE GENOMIC DNA]</scope>
    <source>
        <strain evidence="8">PR1</strain>
    </source>
</reference>
<sequence length="577" mass="63054">MSSKTVIIALSAGLLGAIGMYGAQQSGMLGGSASSMSSSESTEKKVLYWVAPMDPNFRSDNPGKSPMGMDLIPVYEGQENNDDDSGAIKIKPSVVNNIGVRTASVERLDLSRNIETVGYLDYDESKIQQVHVRSDGWIEKLAVKSVGERVKRGQLLFEYYSPDLANAQAEYLQALQTGRKGLIAASAERLRALDFGRPQINALRKDRKIQRLVKVRAPQDGVVSSMNVRDGMYITQKKSTFTLADLSSVWLLADVFEDQAQAVEVGQEARMNLSYAPGKHWEGKVEYIYPTLDAKARTLKVRLKFDNPNEELKPNMYAKVSISGVGKDDVLTVPREAVIRSGKRDRLILSLGEGRFKSVEVISGIEANQRIEIKKGISENDTVVTSGQFLIDSEASLSASIQRLSDTDESTEGEESKPAPSTMAKVNTLMADHGMVNLTHEPIPEIGWPAMTMDFKLLHDASLEGLKENGSVHITLAQDEEGMWGISKIMAMAGPKIEAYGEGVINNVSVENGIINMKHAPIPEIGWPEMEMDFVKLGDFDIAALKAGDQIRFGLSKDAEGMYGLGSVEVLEEGSGQ</sequence>
<dbReference type="Gene3D" id="6.10.140.730">
    <property type="match status" value="1"/>
</dbReference>
<dbReference type="Gene3D" id="2.40.50.100">
    <property type="match status" value="1"/>
</dbReference>
<dbReference type="Proteomes" id="UP000231658">
    <property type="component" value="Unassembled WGS sequence"/>
</dbReference>
<dbReference type="NCBIfam" id="TIGR01730">
    <property type="entry name" value="RND_mfp"/>
    <property type="match status" value="1"/>
</dbReference>
<dbReference type="RefSeq" id="WP_083223007.1">
    <property type="nucleotide sequence ID" value="NZ_FLYE01000023.1"/>
</dbReference>
<keyword evidence="2" id="KW-0813">Transport</keyword>
<organism evidence="8 9">
    <name type="scientific">Candidatus Terasakiella magnetica</name>
    <dbReference type="NCBI Taxonomy" id="1867952"/>
    <lineage>
        <taxon>Bacteria</taxon>
        <taxon>Pseudomonadati</taxon>
        <taxon>Pseudomonadota</taxon>
        <taxon>Alphaproteobacteria</taxon>
        <taxon>Rhodospirillales</taxon>
        <taxon>Terasakiellaceae</taxon>
        <taxon>Terasakiella</taxon>
    </lineage>
</organism>
<dbReference type="InterPro" id="IPR058792">
    <property type="entry name" value="Beta-barrel_RND_2"/>
</dbReference>
<dbReference type="Gene3D" id="2.40.50.320">
    <property type="entry name" value="Copper binding periplasmic protein CusF"/>
    <property type="match status" value="2"/>
</dbReference>
<dbReference type="Pfam" id="PF25919">
    <property type="entry name" value="BSH_CusB"/>
    <property type="match status" value="1"/>
</dbReference>
<dbReference type="FunFam" id="2.40.30.170:FF:000010">
    <property type="entry name" value="Efflux RND transporter periplasmic adaptor subunit"/>
    <property type="match status" value="1"/>
</dbReference>
<dbReference type="InterPro" id="IPR051909">
    <property type="entry name" value="MFP_Cation_Efflux"/>
</dbReference>
<dbReference type="OrthoDB" id="9816569at2"/>
<evidence type="ECO:0000259" key="5">
    <source>
        <dbReference type="Pfam" id="PF25869"/>
    </source>
</evidence>
<evidence type="ECO:0000259" key="6">
    <source>
        <dbReference type="Pfam" id="PF25919"/>
    </source>
</evidence>
<dbReference type="AlphaFoldDB" id="A0A1C3RHD8"/>
<name>A0A1C3RHD8_9PROT</name>
<dbReference type="InterPro" id="IPR058790">
    <property type="entry name" value="BSH_CusB"/>
</dbReference>
<accession>A0A1C3RHD8</accession>
<dbReference type="GO" id="GO:0060003">
    <property type="term" value="P:copper ion export"/>
    <property type="evidence" value="ECO:0007669"/>
    <property type="project" value="TreeGrafter"/>
</dbReference>
<evidence type="ECO:0000256" key="3">
    <source>
        <dbReference type="SAM" id="MobiDB-lite"/>
    </source>
</evidence>
<feature type="domain" description="CusB-like three alpha-helical bundle" evidence="5">
    <location>
        <begin position="163"/>
        <end position="211"/>
    </location>
</feature>
<dbReference type="Pfam" id="PF19335">
    <property type="entry name" value="HMBD"/>
    <property type="match status" value="1"/>
</dbReference>
<dbReference type="GO" id="GO:0016020">
    <property type="term" value="C:membrane"/>
    <property type="evidence" value="ECO:0007669"/>
    <property type="project" value="InterPro"/>
</dbReference>
<dbReference type="SUPFAM" id="SSF111369">
    <property type="entry name" value="HlyD-like secretion proteins"/>
    <property type="match status" value="1"/>
</dbReference>
<dbReference type="STRING" id="1867952.MTBPR1_30066"/>
<evidence type="ECO:0000313" key="8">
    <source>
        <dbReference type="EMBL" id="SCA56696.1"/>
    </source>
</evidence>
<dbReference type="PANTHER" id="PTHR30097:SF15">
    <property type="entry name" value="CATION EFFLUX SYSTEM PROTEIN CUSB"/>
    <property type="match status" value="1"/>
</dbReference>
<evidence type="ECO:0000256" key="2">
    <source>
        <dbReference type="ARBA" id="ARBA00022448"/>
    </source>
</evidence>
<dbReference type="Pfam" id="PF25954">
    <property type="entry name" value="Beta-barrel_RND_2"/>
    <property type="match status" value="1"/>
</dbReference>
<dbReference type="GO" id="GO:0046914">
    <property type="term" value="F:transition metal ion binding"/>
    <property type="evidence" value="ECO:0007669"/>
    <property type="project" value="TreeGrafter"/>
</dbReference>
<feature type="domain" description="CusB-like barrel-sandwich hybrid" evidence="6">
    <location>
        <begin position="128"/>
        <end position="242"/>
    </location>
</feature>
<proteinExistence type="inferred from homology"/>
<evidence type="ECO:0000259" key="7">
    <source>
        <dbReference type="Pfam" id="PF25954"/>
    </source>
</evidence>
<comment type="similarity">
    <text evidence="1">Belongs to the membrane fusion protein (MFP) (TC 8.A.1) family.</text>
</comment>
<dbReference type="GO" id="GO:0022857">
    <property type="term" value="F:transmembrane transporter activity"/>
    <property type="evidence" value="ECO:0007669"/>
    <property type="project" value="InterPro"/>
</dbReference>
<gene>
    <name evidence="8" type="ORF">MTBPR1_30066</name>
</gene>
<dbReference type="EMBL" id="FLYE01000023">
    <property type="protein sequence ID" value="SCA56696.1"/>
    <property type="molecule type" value="Genomic_DNA"/>
</dbReference>
<protein>
    <submittedName>
        <fullName evidence="8">Cobalt/zinc/cadmium efflux RND transporter</fullName>
    </submittedName>
</protein>
<dbReference type="Gene3D" id="2.40.30.170">
    <property type="match status" value="1"/>
</dbReference>
<evidence type="ECO:0000259" key="4">
    <source>
        <dbReference type="Pfam" id="PF19335"/>
    </source>
</evidence>